<dbReference type="CDD" id="cd00609">
    <property type="entry name" value="AAT_like"/>
    <property type="match status" value="1"/>
</dbReference>
<proteinExistence type="predicted"/>
<dbReference type="InterPro" id="IPR050859">
    <property type="entry name" value="Class-I_PLP-dep_aminotransf"/>
</dbReference>
<evidence type="ECO:0000256" key="1">
    <source>
        <dbReference type="ARBA" id="ARBA00001933"/>
    </source>
</evidence>
<keyword evidence="3 6" id="KW-0808">Transferase</keyword>
<dbReference type="AlphaFoldDB" id="A0A128F503"/>
<dbReference type="GO" id="GO:1901605">
    <property type="term" value="P:alpha-amino acid metabolic process"/>
    <property type="evidence" value="ECO:0007669"/>
    <property type="project" value="TreeGrafter"/>
</dbReference>
<keyword evidence="4" id="KW-0663">Pyridoxal phosphate</keyword>
<dbReference type="InterPro" id="IPR015422">
    <property type="entry name" value="PyrdxlP-dep_Trfase_small"/>
</dbReference>
<dbReference type="GO" id="GO:0047536">
    <property type="term" value="F:2-aminoadipate transaminase activity"/>
    <property type="evidence" value="ECO:0007669"/>
    <property type="project" value="UniProtKB-EC"/>
</dbReference>
<comment type="cofactor">
    <cofactor evidence="1">
        <name>pyridoxal 5'-phosphate</name>
        <dbReference type="ChEBI" id="CHEBI:597326"/>
    </cofactor>
</comment>
<sequence>MEIAKSLQQTPSSYIREILAAASDKNVISLAGGLPDEKTFPIDLMKPTLETLSEMPEVFQYGATAGYTPLLNFLTDYFQLPDTHIAMACTGSQQGLDLIARAYVNPGDKVVMEAPSYLGAMQVFGLVQADIVTVPQTEFGPDIEALRTVFYEQSPKMFYAVPDFHNPTGVCWSLETRKQVAALCEQYNVALIEDAPYRELRFSGEAIPLVSDFCPQHSIVLRSFSKIASPGLRVGIVSGKRSYLEPLIKIKQGADLHSSVPMQALLLGLLKHDNFDYHIDTIRTLYKSRYETLYSELQDKLPEGCEIKPVDGGMFVWVTLPSCDTFKLAKELLKDGVAVVPSPVFYPQPEAAKAALRLNFTNATPTELAEAVSRLASGLAKAI</sequence>
<organism evidence="6 7">
    <name type="scientific">Grimontia celer</name>
    <dbReference type="NCBI Taxonomy" id="1796497"/>
    <lineage>
        <taxon>Bacteria</taxon>
        <taxon>Pseudomonadati</taxon>
        <taxon>Pseudomonadota</taxon>
        <taxon>Gammaproteobacteria</taxon>
        <taxon>Vibrionales</taxon>
        <taxon>Vibrionaceae</taxon>
        <taxon>Grimontia</taxon>
    </lineage>
</organism>
<keyword evidence="2 6" id="KW-0032">Aminotransferase</keyword>
<reference evidence="7" key="1">
    <citation type="submission" date="2016-02" db="EMBL/GenBank/DDBJ databases">
        <authorList>
            <person name="Rodrigo-Torres Lidia"/>
            <person name="Arahal R.David."/>
        </authorList>
    </citation>
    <scope>NUCLEOTIDE SEQUENCE [LARGE SCALE GENOMIC DNA]</scope>
    <source>
        <strain evidence="7">CECT 9029</strain>
    </source>
</reference>
<accession>A0A128F503</accession>
<evidence type="ECO:0000256" key="3">
    <source>
        <dbReference type="ARBA" id="ARBA00022679"/>
    </source>
</evidence>
<dbReference type="OrthoDB" id="9808770at2"/>
<evidence type="ECO:0000313" key="7">
    <source>
        <dbReference type="Proteomes" id="UP000071641"/>
    </source>
</evidence>
<dbReference type="Pfam" id="PF00155">
    <property type="entry name" value="Aminotran_1_2"/>
    <property type="match status" value="1"/>
</dbReference>
<dbReference type="Proteomes" id="UP000071641">
    <property type="component" value="Unassembled WGS sequence"/>
</dbReference>
<dbReference type="PANTHER" id="PTHR42790">
    <property type="entry name" value="AMINOTRANSFERASE"/>
    <property type="match status" value="1"/>
</dbReference>
<name>A0A128F503_9GAMM</name>
<dbReference type="InterPro" id="IPR015421">
    <property type="entry name" value="PyrdxlP-dep_Trfase_major"/>
</dbReference>
<evidence type="ECO:0000259" key="5">
    <source>
        <dbReference type="Pfam" id="PF00155"/>
    </source>
</evidence>
<dbReference type="EMBL" id="FIZX01000002">
    <property type="protein sequence ID" value="CZF81862.1"/>
    <property type="molecule type" value="Genomic_DNA"/>
</dbReference>
<dbReference type="STRING" id="1796497.GCE9029_02872"/>
<evidence type="ECO:0000256" key="2">
    <source>
        <dbReference type="ARBA" id="ARBA00022576"/>
    </source>
</evidence>
<dbReference type="SUPFAM" id="SSF53383">
    <property type="entry name" value="PLP-dependent transferases"/>
    <property type="match status" value="1"/>
</dbReference>
<keyword evidence="7" id="KW-1185">Reference proteome</keyword>
<gene>
    <name evidence="6" type="primary">lysN</name>
    <name evidence="6" type="ORF">GCE9029_02872</name>
</gene>
<feature type="domain" description="Aminotransferase class I/classII large" evidence="5">
    <location>
        <begin position="27"/>
        <end position="375"/>
    </location>
</feature>
<dbReference type="PANTHER" id="PTHR42790:SF19">
    <property type="entry name" value="KYNURENINE_ALPHA-AMINOADIPATE AMINOTRANSFERASE, MITOCHONDRIAL"/>
    <property type="match status" value="1"/>
</dbReference>
<dbReference type="Gene3D" id="3.40.640.10">
    <property type="entry name" value="Type I PLP-dependent aspartate aminotransferase-like (Major domain)"/>
    <property type="match status" value="1"/>
</dbReference>
<protein>
    <submittedName>
        <fullName evidence="6">2-aminoadipate transaminase</fullName>
        <ecNumber evidence="6">2.6.1.39</ecNumber>
    </submittedName>
</protein>
<dbReference type="GO" id="GO:0030170">
    <property type="term" value="F:pyridoxal phosphate binding"/>
    <property type="evidence" value="ECO:0007669"/>
    <property type="project" value="InterPro"/>
</dbReference>
<dbReference type="RefSeq" id="WP_062664036.1">
    <property type="nucleotide sequence ID" value="NZ_FIZX01000002.1"/>
</dbReference>
<dbReference type="InterPro" id="IPR004839">
    <property type="entry name" value="Aminotransferase_I/II_large"/>
</dbReference>
<evidence type="ECO:0000256" key="4">
    <source>
        <dbReference type="ARBA" id="ARBA00022898"/>
    </source>
</evidence>
<dbReference type="InterPro" id="IPR015424">
    <property type="entry name" value="PyrdxlP-dep_Trfase"/>
</dbReference>
<evidence type="ECO:0000313" key="6">
    <source>
        <dbReference type="EMBL" id="CZF81862.1"/>
    </source>
</evidence>
<dbReference type="EC" id="2.6.1.39" evidence="6"/>
<dbReference type="Gene3D" id="3.90.1150.10">
    <property type="entry name" value="Aspartate Aminotransferase, domain 1"/>
    <property type="match status" value="1"/>
</dbReference>